<dbReference type="EMBL" id="JBHSQE010000001">
    <property type="protein sequence ID" value="MFC6145752.1"/>
    <property type="molecule type" value="Genomic_DNA"/>
</dbReference>
<evidence type="ECO:0000256" key="1">
    <source>
        <dbReference type="ARBA" id="ARBA00001974"/>
    </source>
</evidence>
<dbReference type="Pfam" id="PF13738">
    <property type="entry name" value="Pyr_redox_3"/>
    <property type="match status" value="1"/>
</dbReference>
<evidence type="ECO:0000256" key="2">
    <source>
        <dbReference type="ARBA" id="ARBA00010139"/>
    </source>
</evidence>
<sequence>MNKDVIIIGAGVAGLYMLHTLRKQGLDVHIVDRAAGVGGTWYWNRYPGCRCDIESLDYSYSFDEALQQEWKWTEKYASQPEILAYLEHVAERFDLHRDISLNTSIDSAEFVEDTQRWRLTTSDERILEAKYVVMATGVLSAPKDPRIEGLEDFEGHVLKSASWPQGGVDFTGRRVALIGTGSTGIQMVPKIAEQAERLYVLQRTPSFSIPAHNRPLSDAEQSEVKSSYADFRRRARSSPLGVDTKSDPRSAVEVDAHTRESVFRANYDYGSPMRFANSFNDIVVSEEANAHAVDFVAERIRERVTDQATAEKLIPRSYFLATRRMCIDTDYYETFNQPNVELVDLLENPLERVDATGFVVDGEHIEVDDIVLATGFDAITGALSRIDIRGRDGRVLNERWADYPASFMGVMVHGFPNMFTITGPLSPSVNSNMFVTIEQHVEFIAGLIAASEGQGTSTVEVSAQAETDWCTHAEEVSHQTLFPRTESWYTGANIEGKPRVVLPYLGGVGAFDKLLDEQAENHYPAFEFA</sequence>
<evidence type="ECO:0000313" key="8">
    <source>
        <dbReference type="EMBL" id="MFC6145752.1"/>
    </source>
</evidence>
<dbReference type="InterPro" id="IPR036188">
    <property type="entry name" value="FAD/NAD-bd_sf"/>
</dbReference>
<dbReference type="SUPFAM" id="SSF51905">
    <property type="entry name" value="FAD/NAD(P)-binding domain"/>
    <property type="match status" value="2"/>
</dbReference>
<comment type="caution">
    <text evidence="8">The sequence shown here is derived from an EMBL/GenBank/DDBJ whole genome shotgun (WGS) entry which is preliminary data.</text>
</comment>
<name>A0ABW1QAA1_9CORY</name>
<evidence type="ECO:0000256" key="4">
    <source>
        <dbReference type="ARBA" id="ARBA00022827"/>
    </source>
</evidence>
<keyword evidence="9" id="KW-1185">Reference proteome</keyword>
<keyword evidence="3" id="KW-0285">Flavoprotein</keyword>
<gene>
    <name evidence="8" type="ORF">ACFPUZ_02850</name>
</gene>
<comment type="similarity">
    <text evidence="2">Belongs to the FAD-binding monooxygenase family.</text>
</comment>
<evidence type="ECO:0000256" key="3">
    <source>
        <dbReference type="ARBA" id="ARBA00022630"/>
    </source>
</evidence>
<keyword evidence="6 8" id="KW-0560">Oxidoreductase</keyword>
<evidence type="ECO:0000256" key="6">
    <source>
        <dbReference type="ARBA" id="ARBA00023002"/>
    </source>
</evidence>
<evidence type="ECO:0000313" key="9">
    <source>
        <dbReference type="Proteomes" id="UP001596244"/>
    </source>
</evidence>
<reference evidence="9" key="1">
    <citation type="journal article" date="2019" name="Int. J. Syst. Evol. Microbiol.">
        <title>The Global Catalogue of Microorganisms (GCM) 10K type strain sequencing project: providing services to taxonomists for standard genome sequencing and annotation.</title>
        <authorList>
            <consortium name="The Broad Institute Genomics Platform"/>
            <consortium name="The Broad Institute Genome Sequencing Center for Infectious Disease"/>
            <person name="Wu L."/>
            <person name="Ma J."/>
        </authorList>
    </citation>
    <scope>NUCLEOTIDE SEQUENCE [LARGE SCALE GENOMIC DNA]</scope>
    <source>
        <strain evidence="9">CCUG 51943</strain>
    </source>
</reference>
<dbReference type="RefSeq" id="WP_376999678.1">
    <property type="nucleotide sequence ID" value="NZ_JBHSQE010000001.1"/>
</dbReference>
<keyword evidence="7 8" id="KW-0503">Monooxygenase</keyword>
<dbReference type="PANTHER" id="PTHR43098">
    <property type="entry name" value="L-ORNITHINE N(5)-MONOOXYGENASE-RELATED"/>
    <property type="match status" value="1"/>
</dbReference>
<dbReference type="InterPro" id="IPR050775">
    <property type="entry name" value="FAD-binding_Monooxygenases"/>
</dbReference>
<dbReference type="EC" id="1.14.13.-" evidence="8"/>
<keyword evidence="4" id="KW-0274">FAD</keyword>
<protein>
    <submittedName>
        <fullName evidence="8">Flavin-containing monooxygenase</fullName>
        <ecNumber evidence="8">1.14.13.-</ecNumber>
    </submittedName>
</protein>
<proteinExistence type="inferred from homology"/>
<evidence type="ECO:0000256" key="5">
    <source>
        <dbReference type="ARBA" id="ARBA00022857"/>
    </source>
</evidence>
<dbReference type="GO" id="GO:0004497">
    <property type="term" value="F:monooxygenase activity"/>
    <property type="evidence" value="ECO:0007669"/>
    <property type="project" value="UniProtKB-KW"/>
</dbReference>
<organism evidence="8 9">
    <name type="scientific">Corynebacterium nasicanis</name>
    <dbReference type="NCBI Taxonomy" id="1448267"/>
    <lineage>
        <taxon>Bacteria</taxon>
        <taxon>Bacillati</taxon>
        <taxon>Actinomycetota</taxon>
        <taxon>Actinomycetes</taxon>
        <taxon>Mycobacteriales</taxon>
        <taxon>Corynebacteriaceae</taxon>
        <taxon>Corynebacterium</taxon>
    </lineage>
</organism>
<dbReference type="Proteomes" id="UP001596244">
    <property type="component" value="Unassembled WGS sequence"/>
</dbReference>
<evidence type="ECO:0000256" key="7">
    <source>
        <dbReference type="ARBA" id="ARBA00023033"/>
    </source>
</evidence>
<dbReference type="PANTHER" id="PTHR43098:SF3">
    <property type="entry name" value="L-ORNITHINE N(5)-MONOOXYGENASE-RELATED"/>
    <property type="match status" value="1"/>
</dbReference>
<comment type="cofactor">
    <cofactor evidence="1">
        <name>FAD</name>
        <dbReference type="ChEBI" id="CHEBI:57692"/>
    </cofactor>
</comment>
<accession>A0ABW1QAA1</accession>
<keyword evidence="5" id="KW-0521">NADP</keyword>
<dbReference type="Gene3D" id="3.50.50.60">
    <property type="entry name" value="FAD/NAD(P)-binding domain"/>
    <property type="match status" value="2"/>
</dbReference>